<dbReference type="SUPFAM" id="SSF53383">
    <property type="entry name" value="PLP-dependent transferases"/>
    <property type="match status" value="1"/>
</dbReference>
<dbReference type="PANTHER" id="PTHR30244:SF34">
    <property type="entry name" value="DTDP-4-AMINO-4,6-DIDEOXYGALACTOSE TRANSAMINASE"/>
    <property type="match status" value="1"/>
</dbReference>
<dbReference type="InterPro" id="IPR000653">
    <property type="entry name" value="DegT/StrS_aminotransferase"/>
</dbReference>
<proteinExistence type="inferred from homology"/>
<keyword evidence="3" id="KW-0032">Aminotransferase</keyword>
<dbReference type="RefSeq" id="WP_213258878.1">
    <property type="nucleotide sequence ID" value="NZ_JAGYWA010000006.1"/>
</dbReference>
<dbReference type="InterPro" id="IPR015421">
    <property type="entry name" value="PyrdxlP-dep_Trfase_major"/>
</dbReference>
<name>A0ABV9PFD1_9FLAO</name>
<comment type="similarity">
    <text evidence="1 2">Belongs to the DegT/DnrJ/EryC1 family.</text>
</comment>
<dbReference type="Proteomes" id="UP001595935">
    <property type="component" value="Unassembled WGS sequence"/>
</dbReference>
<evidence type="ECO:0000256" key="1">
    <source>
        <dbReference type="ARBA" id="ARBA00037999"/>
    </source>
</evidence>
<protein>
    <submittedName>
        <fullName evidence="3">DegT/DnrJ/EryC1/StrS family aminotransferase</fullName>
    </submittedName>
</protein>
<dbReference type="GO" id="GO:0008483">
    <property type="term" value="F:transaminase activity"/>
    <property type="evidence" value="ECO:0007669"/>
    <property type="project" value="UniProtKB-KW"/>
</dbReference>
<evidence type="ECO:0000313" key="4">
    <source>
        <dbReference type="Proteomes" id="UP001595935"/>
    </source>
</evidence>
<dbReference type="Gene3D" id="3.40.640.10">
    <property type="entry name" value="Type I PLP-dependent aspartate aminotransferase-like (Major domain)"/>
    <property type="match status" value="1"/>
</dbReference>
<dbReference type="PANTHER" id="PTHR30244">
    <property type="entry name" value="TRANSAMINASE"/>
    <property type="match status" value="1"/>
</dbReference>
<evidence type="ECO:0000313" key="3">
    <source>
        <dbReference type="EMBL" id="MFC4748938.1"/>
    </source>
</evidence>
<gene>
    <name evidence="3" type="ORF">ACFO5S_15900</name>
</gene>
<dbReference type="EMBL" id="JBHSGV010000006">
    <property type="protein sequence ID" value="MFC4748938.1"/>
    <property type="molecule type" value="Genomic_DNA"/>
</dbReference>
<sequence>MFIYNPDPFLLPSFRISPFKTEFIEHNNDLQESNYDKVYFDNKFGNNWQYTLNGREAIKLALNHYKLDRTDLVTILTTSNNFYISSCVTKEIEQICRWNREITAETKVIFVNHEFGYPFQEMEDLKKMNIPIIEDCCTTFFSQDKNDKIGKYGDFSIYSFPKFFPIQIGGLIVKNVDDFNNRSSLITFEEERYIKNVLSDSLQNEQKLLLQRKENFEFAFSQLSELGFTLRFETKEKIVPSVLLLNNNNIIKDLSSAKEYLFKHGIQCSVFYGEDAFFIPNHQNLSRAEMIYISECIKNYIKINL</sequence>
<dbReference type="InterPro" id="IPR015424">
    <property type="entry name" value="PyrdxlP-dep_Trfase"/>
</dbReference>
<keyword evidence="2" id="KW-0663">Pyridoxal phosphate</keyword>
<keyword evidence="3" id="KW-0808">Transferase</keyword>
<organism evidence="3 4">
    <name type="scientific">Flavobacterium branchiicola</name>
    <dbReference type="NCBI Taxonomy" id="1114875"/>
    <lineage>
        <taxon>Bacteria</taxon>
        <taxon>Pseudomonadati</taxon>
        <taxon>Bacteroidota</taxon>
        <taxon>Flavobacteriia</taxon>
        <taxon>Flavobacteriales</taxon>
        <taxon>Flavobacteriaceae</taxon>
        <taxon>Flavobacterium</taxon>
    </lineage>
</organism>
<evidence type="ECO:0000256" key="2">
    <source>
        <dbReference type="RuleBase" id="RU004508"/>
    </source>
</evidence>
<reference evidence="4" key="1">
    <citation type="journal article" date="2019" name="Int. J. Syst. Evol. Microbiol.">
        <title>The Global Catalogue of Microorganisms (GCM) 10K type strain sequencing project: providing services to taxonomists for standard genome sequencing and annotation.</title>
        <authorList>
            <consortium name="The Broad Institute Genomics Platform"/>
            <consortium name="The Broad Institute Genome Sequencing Center for Infectious Disease"/>
            <person name="Wu L."/>
            <person name="Ma J."/>
        </authorList>
    </citation>
    <scope>NUCLEOTIDE SEQUENCE [LARGE SCALE GENOMIC DNA]</scope>
    <source>
        <strain evidence="4">WYCCWR 13023</strain>
    </source>
</reference>
<dbReference type="Pfam" id="PF01041">
    <property type="entry name" value="DegT_DnrJ_EryC1"/>
    <property type="match status" value="1"/>
</dbReference>
<keyword evidence="4" id="KW-1185">Reference proteome</keyword>
<accession>A0ABV9PFD1</accession>
<comment type="caution">
    <text evidence="3">The sequence shown here is derived from an EMBL/GenBank/DDBJ whole genome shotgun (WGS) entry which is preliminary data.</text>
</comment>